<proteinExistence type="predicted"/>
<organism evidence="1">
    <name type="scientific">Eutreptiella gymnastica</name>
    <dbReference type="NCBI Taxonomy" id="73025"/>
    <lineage>
        <taxon>Eukaryota</taxon>
        <taxon>Discoba</taxon>
        <taxon>Euglenozoa</taxon>
        <taxon>Euglenida</taxon>
        <taxon>Spirocuta</taxon>
        <taxon>Euglenophyceae</taxon>
        <taxon>Eutreptiales</taxon>
        <taxon>Eutreptiaceae</taxon>
        <taxon>Eutreptiella</taxon>
    </lineage>
</organism>
<protein>
    <submittedName>
        <fullName evidence="1">Uncharacterized protein</fullName>
    </submittedName>
</protein>
<gene>
    <name evidence="1" type="ORF">EGYM00163_LOCUS15167</name>
</gene>
<dbReference type="AlphaFoldDB" id="A0A7S4FNE9"/>
<sequence>MQAWLDLIPMWFADGFPLNAFMLTFDKPLHDRRCEARHVVCIYAPNSTWTEGRNMIAAAVLRHEQSSGKAHKYWVLADGDIAQLRCGWLDDFWSSEVQRHSPTASLSEGQYCMARVVSYLLRDEVQWAQIYLKCSGPPGLSRFQFWYCDCMDADFVALHRAAVPVLLPYAEVLEEFSWWESQAILFRVAMACLPHGGVAVPILPPGTQEPNTAHSTYPKATDDFRRLVALKRIFTRWGLYPEPLRPVELPVTQGDCVSHHKAVLRASNHSHAVPFEMRVFEFESALFKFFGNYQHQHEVWHEVRQSVQSQGGDDHILSASSTWLRSKQYQRCLPALKERFDNFRRGVPLDSLDGPRLSRVP</sequence>
<dbReference type="EMBL" id="HBJA01043951">
    <property type="protein sequence ID" value="CAE0804043.1"/>
    <property type="molecule type" value="Transcribed_RNA"/>
</dbReference>
<reference evidence="1" key="1">
    <citation type="submission" date="2021-01" db="EMBL/GenBank/DDBJ databases">
        <authorList>
            <person name="Corre E."/>
            <person name="Pelletier E."/>
            <person name="Niang G."/>
            <person name="Scheremetjew M."/>
            <person name="Finn R."/>
            <person name="Kale V."/>
            <person name="Holt S."/>
            <person name="Cochrane G."/>
            <person name="Meng A."/>
            <person name="Brown T."/>
            <person name="Cohen L."/>
        </authorList>
    </citation>
    <scope>NUCLEOTIDE SEQUENCE</scope>
    <source>
        <strain evidence="1">CCMP1594</strain>
    </source>
</reference>
<evidence type="ECO:0000313" key="1">
    <source>
        <dbReference type="EMBL" id="CAE0804043.1"/>
    </source>
</evidence>
<accession>A0A7S4FNE9</accession>
<name>A0A7S4FNE9_9EUGL</name>